<proteinExistence type="predicted"/>
<feature type="signal peptide" evidence="2">
    <location>
        <begin position="1"/>
        <end position="22"/>
    </location>
</feature>
<feature type="coiled-coil region" evidence="1">
    <location>
        <begin position="77"/>
        <end position="154"/>
    </location>
</feature>
<evidence type="ECO:0000313" key="3">
    <source>
        <dbReference type="EMBL" id="EAR27707.1"/>
    </source>
</evidence>
<dbReference type="EMBL" id="AAOH01000005">
    <property type="protein sequence ID" value="EAR27707.1"/>
    <property type="molecule type" value="Genomic_DNA"/>
</dbReference>
<dbReference type="Proteomes" id="UP000006201">
    <property type="component" value="Unassembled WGS sequence"/>
</dbReference>
<protein>
    <recommendedName>
        <fullName evidence="5">Orphan protein</fullName>
    </recommendedName>
</protein>
<name>A4CBH0_9GAMM</name>
<keyword evidence="4" id="KW-1185">Reference proteome</keyword>
<dbReference type="RefSeq" id="WP_009839539.1">
    <property type="nucleotide sequence ID" value="NZ_CH959301.1"/>
</dbReference>
<evidence type="ECO:0000256" key="2">
    <source>
        <dbReference type="SAM" id="SignalP"/>
    </source>
</evidence>
<evidence type="ECO:0008006" key="5">
    <source>
        <dbReference type="Google" id="ProtNLM"/>
    </source>
</evidence>
<evidence type="ECO:0000313" key="4">
    <source>
        <dbReference type="Proteomes" id="UP000006201"/>
    </source>
</evidence>
<gene>
    <name evidence="3" type="ORF">PTD2_17835</name>
</gene>
<dbReference type="AlphaFoldDB" id="A4CBH0"/>
<keyword evidence="1" id="KW-0175">Coiled coil</keyword>
<keyword evidence="2" id="KW-0732">Signal</keyword>
<dbReference type="eggNOG" id="ENOG5033J3H">
    <property type="taxonomic scope" value="Bacteria"/>
</dbReference>
<feature type="chain" id="PRO_5002667348" description="Orphan protein" evidence="2">
    <location>
        <begin position="23"/>
        <end position="190"/>
    </location>
</feature>
<organism evidence="3 4">
    <name type="scientific">Pseudoalteromonas tunicata D2</name>
    <dbReference type="NCBI Taxonomy" id="87626"/>
    <lineage>
        <taxon>Bacteria</taxon>
        <taxon>Pseudomonadati</taxon>
        <taxon>Pseudomonadota</taxon>
        <taxon>Gammaproteobacteria</taxon>
        <taxon>Alteromonadales</taxon>
        <taxon>Pseudoalteromonadaceae</taxon>
        <taxon>Pseudoalteromonas</taxon>
    </lineage>
</organism>
<accession>A4CBH0</accession>
<dbReference type="STRING" id="87626.PTD2_17835"/>
<reference evidence="3 4" key="1">
    <citation type="submission" date="2006-02" db="EMBL/GenBank/DDBJ databases">
        <authorList>
            <person name="Moran M.A."/>
            <person name="Kjelleberg S."/>
            <person name="Egan S."/>
            <person name="Saunders N."/>
            <person name="Thomas T."/>
            <person name="Ferriera S."/>
            <person name="Johnson J."/>
            <person name="Kravitz S."/>
            <person name="Halpern A."/>
            <person name="Remington K."/>
            <person name="Beeson K."/>
            <person name="Tran B."/>
            <person name="Rogers Y.-H."/>
            <person name="Friedman R."/>
            <person name="Venter J.C."/>
        </authorList>
    </citation>
    <scope>NUCLEOTIDE SEQUENCE [LARGE SCALE GENOMIC DNA]</scope>
    <source>
        <strain evidence="3 4">D2</strain>
    </source>
</reference>
<comment type="caution">
    <text evidence="3">The sequence shown here is derived from an EMBL/GenBank/DDBJ whole genome shotgun (WGS) entry which is preliminary data.</text>
</comment>
<evidence type="ECO:0000256" key="1">
    <source>
        <dbReference type="SAM" id="Coils"/>
    </source>
</evidence>
<dbReference type="HOGENOM" id="CLU_1426905_0_0_6"/>
<sequence>MKHFNPLLIALPCILIALAATASTTYHTASDTATEYRIQAYNNCNQVADIPMTAPQITLYQKLETAQKAIEIAQSPIEKIEQQINAYSTEISAITELAVVENEHTLTINKTLLAKQEQAAKQLENFIAQHQADFDRLEKTASQIESIAQQFEESIKPTLGGMSYQYLQVVGPNTPKNNNTCNDSLAYRMH</sequence>